<reference evidence="3" key="1">
    <citation type="submission" date="2020-10" db="EMBL/GenBank/DDBJ databases">
        <authorList>
            <person name="Gilroy R."/>
        </authorList>
    </citation>
    <scope>NUCLEOTIDE SEQUENCE</scope>
    <source>
        <strain evidence="3">B1-20833</strain>
    </source>
</reference>
<gene>
    <name evidence="3" type="ORF">IAC06_01530</name>
</gene>
<dbReference type="EMBL" id="JADIMI010000014">
    <property type="protein sequence ID" value="MBO8451550.1"/>
    <property type="molecule type" value="Genomic_DNA"/>
</dbReference>
<keyword evidence="1" id="KW-0175">Coiled coil</keyword>
<evidence type="ECO:0000256" key="1">
    <source>
        <dbReference type="SAM" id="Coils"/>
    </source>
</evidence>
<proteinExistence type="predicted"/>
<reference evidence="3" key="2">
    <citation type="journal article" date="2021" name="PeerJ">
        <title>Extensive microbial diversity within the chicken gut microbiome revealed by metagenomics and culture.</title>
        <authorList>
            <person name="Gilroy R."/>
            <person name="Ravi A."/>
            <person name="Getino M."/>
            <person name="Pursley I."/>
            <person name="Horton D.L."/>
            <person name="Alikhan N.F."/>
            <person name="Baker D."/>
            <person name="Gharbi K."/>
            <person name="Hall N."/>
            <person name="Watson M."/>
            <person name="Adriaenssens E.M."/>
            <person name="Foster-Nyarko E."/>
            <person name="Jarju S."/>
            <person name="Secka A."/>
            <person name="Antonio M."/>
            <person name="Oren A."/>
            <person name="Chaudhuri R.R."/>
            <person name="La Ragione R."/>
            <person name="Hildebrand F."/>
            <person name="Pallen M.J."/>
        </authorList>
    </citation>
    <scope>NUCLEOTIDE SEQUENCE</scope>
    <source>
        <strain evidence="3">B1-20833</strain>
    </source>
</reference>
<comment type="caution">
    <text evidence="3">The sequence shown here is derived from an EMBL/GenBank/DDBJ whole genome shotgun (WGS) entry which is preliminary data.</text>
</comment>
<dbReference type="Proteomes" id="UP000823661">
    <property type="component" value="Unassembled WGS sequence"/>
</dbReference>
<evidence type="ECO:0000259" key="2">
    <source>
        <dbReference type="Pfam" id="PF16378"/>
    </source>
</evidence>
<evidence type="ECO:0000313" key="3">
    <source>
        <dbReference type="EMBL" id="MBO8451550.1"/>
    </source>
</evidence>
<dbReference type="Pfam" id="PF16378">
    <property type="entry name" value="DUF4988"/>
    <property type="match status" value="1"/>
</dbReference>
<protein>
    <recommendedName>
        <fullName evidence="2">DUF4988 domain-containing protein</fullName>
    </recommendedName>
</protein>
<dbReference type="PROSITE" id="PS51257">
    <property type="entry name" value="PROKAR_LIPOPROTEIN"/>
    <property type="match status" value="1"/>
</dbReference>
<accession>A0A9D9ERV6</accession>
<feature type="domain" description="DUF4988" evidence="2">
    <location>
        <begin position="31"/>
        <end position="197"/>
    </location>
</feature>
<feature type="coiled-coil region" evidence="1">
    <location>
        <begin position="27"/>
        <end position="54"/>
    </location>
</feature>
<organism evidence="3 4">
    <name type="scientific">Candidatus Cryptobacteroides intestinavium</name>
    <dbReference type="NCBI Taxonomy" id="2840766"/>
    <lineage>
        <taxon>Bacteria</taxon>
        <taxon>Pseudomonadati</taxon>
        <taxon>Bacteroidota</taxon>
        <taxon>Bacteroidia</taxon>
        <taxon>Bacteroidales</taxon>
        <taxon>Candidatus Cryptobacteroides</taxon>
    </lineage>
</organism>
<name>A0A9D9ERV6_9BACT</name>
<sequence length="758" mass="80918">MKSEFIRTLKIAALAISGAAILSCTNLDEVNDRLDSLESRIQALETQLPTLNNNVTALTQIANSGIINGIKPTEEGDGYVITTVDGETYTLRQGSIGNTPLMSIDEDGYWIVSYDNGANYERITVGGQPVAAAGMTPKFQVGAEGQWQISYDGGKVFEDVKDTEGNTVTAVGEGSDFFQDLTYADGILHITLADGQELDVTVVPDFSCVIAGVDYNTPEMFEYGATKHYNVDIKGVAEAIVSAPAGWTAILEGTEPTAQLTVTAPEAETKISADTRTDVSILAVSSKGYSAITKMKVGLSAEPVPANPDASIQPVSDATTASSLSFIVTPNADATSWKYMLLKADAAAPATDADFADATEQTGTQTLNLTATADGTALAGNTEYAIYVLPINTKGEEVTYGAIASAKATTAMPSYDTYYAMYEAGLDITIAGRTYNKETYGEAVHITSANPEISKITADETSGYAIYFIDQDANAVYSNASAAAKLIFIGNSTDGQSPLKVTRQITLNDQTVGNGIFMCYNLDIDGTETKNSSGANSYLVAQNGNTAFGYCAYIGCHIITVTGQPMSFISPNNRSFNEFVMEDCVYEFAAAGKSSNKFVLSASSSTATYNSITFKNNIFYCSSSEQNFKLFNGNNATIGNVILENNSFINLDTNTTFAIYANTVGTVSVTKNLFWNDNTTIKDLGLFRCTAYPTGTSCTDNIEYTNAKTQIFYDGIGFEGAEEFINLETDPFAGGEFNIGTETFIPGPEYSSYGAQRD</sequence>
<evidence type="ECO:0000313" key="4">
    <source>
        <dbReference type="Proteomes" id="UP000823661"/>
    </source>
</evidence>
<dbReference type="AlphaFoldDB" id="A0A9D9ERV6"/>
<dbReference type="InterPro" id="IPR032149">
    <property type="entry name" value="DUF4988"/>
</dbReference>